<keyword evidence="8" id="KW-0804">Transcription</keyword>
<evidence type="ECO:0000259" key="11">
    <source>
        <dbReference type="PROSITE" id="PS51030"/>
    </source>
</evidence>
<dbReference type="PANTHER" id="PTHR45680:SF29">
    <property type="entry name" value="NUCLEAR HORMONE RECEPTOR FAMILY"/>
    <property type="match status" value="1"/>
</dbReference>
<evidence type="ECO:0000259" key="12">
    <source>
        <dbReference type="PROSITE" id="PS51843"/>
    </source>
</evidence>
<dbReference type="PANTHER" id="PTHR45680">
    <property type="entry name" value="NUCLEAR HORMONE RECEPTOR FAMILY"/>
    <property type="match status" value="1"/>
</dbReference>
<sequence length="1932" mass="224163">MGTETTCKKPCSVCLKASHGCHFGAETCRACAAFFRRSVFLKIHYNYCRNAKNNCWLENGKWLCKKCRLRRCYNVGMQEKNVQYDRDLFSIRGKMAQRIPRTMEQFAGRPHILLLFDPKLASPNKTIIDLQPLIDKLHFILGKKNPTPRYLENKNLFERIVSSFNNLFFSENTFPKENRTIQIISRIGKQTMLKRMSTDLLKAAQCAMQTHMLDNVPLPIKMRIISNFWEVWDELNKLFLTLHIKGPEWLNGKIFLVNSIEAIDVQNTDFEVTWITKYPKDQIVSYYRYMRTDTFKKICELLKKINPSVEESIFIIFFVCLTLKGRNPCQEMSEYTESIIDTLTDCLHDYYSKTLKLNNYSHRLSQLLAIKKVIEFARKSPTANTSASSRVEHAPHFSGDVCSSSSNSSAGQKPTIVKQNMGEVQYDRDLLSTGGKLAQKIPRTMEQFAGRPHILLLFDPELASPNKTVIDVSPMLDRVYSILCTDVALPPNLLRMNLLQRIVHVFEQQSTSTYDNYQMISNMGKEQMLAYVERDIIGTALCAMGSHMLENIPIEIRMRMVGSFWKLWSNLGKLFLTINVRGDQVQNDKVFLLNGDEAVDLNNTDFDISWMTRYSKEHIDLYMRCIQGNAFERVFDILNKIKPSMEEAIFMSCMICLYDTGKCEGGEIQEIAESLIDSLTDCLHDYYSNTLKLANYSHRLSLLLQFKDVIIVSTMETTSTLSKCAICEKPSHGIHFSVESCRACSAFFRRSVYLRIEFKCKNNNNCKWEDGRWKCKKCRLKRCYEAGMQEKNIQYDRDKISRTENLGSSAIQKIPRTFEQCAGRPHILLLFDPELASPEKTYIDVSPLLNQARLILSQDSPLPSNFKHKNLLQRYVYVFEKLVTSIKKNQLKLISNMGKTEMISCVEHGLLEAAQCSMHSHMFDNVPINIRIIVLNSKQTVDWKNTDFDTSWLTNYSKEQMIMYYRTLQTDSFVKVFQHLKKIKPSVEEAIFITCIVCLSYKDIQYHRDLLKTTDKNFSSVISKKDLGVAKRNPRIRNPTYPRTMEQFAGRPHILLLFDPELASPNKTLIDVNPMLDKVYGILCKQLDNVGKTEMLGFLENGMIEAAQYVMDSHMLDQVPLNIKMKLVCNFWQLWAELGNTFLTLQVRGEKLLKDKIFLVNNNQAIDWYNTNYEISWVPNYSKEQMNWYYRCLQTDPIERSFNVISKMKPTIEEAIFIIGLVCLSYKGRNSSPELSEYAESIVDTLTDLTHCQVCLRSSHGNHFGVETCRACAAFFRRCVFLKLNFKICRNLNDKCDPQNGRWLCKKCRLRRCYNVGMNDKNVQYDRDTHSTAEKPCSNNRIIIHKEGELLKGPETMEQFAGRPHVLLLFDLELASPNKTFIDISPMLDKVYGVVVKEHPLPQSLKSQNLLQRIVHAFNELSSSMSNCSYKLLHRIGKPEIMDSLKKGMVEAAQFATDSHIFDNIPIQARMNLVCNFWQLWGKLGKIFLTMNVRGAQVLNDKIFLFSHKQAIDWYNTDIDFSWATNYSKEEMNWRCVFLKLNFKNCRNLNDKCDPQNGSWWCKCRLKRCNDVGMQKSKVQYDRDVHSTAAKPTRTLVIIPNESSTLFQGPEVVKTIPLIPHNLEVERIPRTMEQFAGRPHVILLFDPELVSPKKTFIDISPMLDKVYEILRKEHPLPPNYKSHNLLQRIVYTFQELSSSTKNYTYKLLDNVGKSDMLSYLEKGMIEAAQFVMNSHLLDHIPVAVRMNIFCNFWQIWGTLGKIFLTLHVRGEQVLKDKVFLITENKAIKWCHTNFEYSWITNYSQQQMDWYYQYLQTIPLGGIINRIRMINPSTEEAIFITSLICLSYKGRISSPDLSEYTESIIDTLTDCLHDYYSNTLKLTNYSHRLSQLLGIKKIIDDHSNLRRQQFDLSNKFDVFSVQFSHPELIDLCF</sequence>
<dbReference type="PRINTS" id="PR00047">
    <property type="entry name" value="STROIDFINGER"/>
</dbReference>
<dbReference type="GO" id="GO:0003700">
    <property type="term" value="F:DNA-binding transcription factor activity"/>
    <property type="evidence" value="ECO:0007669"/>
    <property type="project" value="InterPro"/>
</dbReference>
<comment type="subcellular location">
    <subcellularLocation>
        <location evidence="1">Nucleus</location>
    </subcellularLocation>
</comment>
<feature type="domain" description="Nuclear receptor" evidence="11">
    <location>
        <begin position="1249"/>
        <end position="1325"/>
    </location>
</feature>
<keyword evidence="10" id="KW-0539">Nucleus</keyword>
<evidence type="ECO:0000256" key="5">
    <source>
        <dbReference type="ARBA" id="ARBA00022833"/>
    </source>
</evidence>
<dbReference type="InterPro" id="IPR051152">
    <property type="entry name" value="C.elegans_Orphan_NR"/>
</dbReference>
<dbReference type="Proteomes" id="UP000494206">
    <property type="component" value="Unassembled WGS sequence"/>
</dbReference>
<dbReference type="InterPro" id="IPR001628">
    <property type="entry name" value="Znf_hrmn_rcpt"/>
</dbReference>
<dbReference type="SMART" id="SM00399">
    <property type="entry name" value="ZnF_C4"/>
    <property type="match status" value="3"/>
</dbReference>
<dbReference type="SMART" id="SM00430">
    <property type="entry name" value="HOLI"/>
    <property type="match status" value="4"/>
</dbReference>
<keyword evidence="4" id="KW-0863">Zinc-finger</keyword>
<organism evidence="13 14">
    <name type="scientific">Caenorhabditis bovis</name>
    <dbReference type="NCBI Taxonomy" id="2654633"/>
    <lineage>
        <taxon>Eukaryota</taxon>
        <taxon>Metazoa</taxon>
        <taxon>Ecdysozoa</taxon>
        <taxon>Nematoda</taxon>
        <taxon>Chromadorea</taxon>
        <taxon>Rhabditida</taxon>
        <taxon>Rhabditina</taxon>
        <taxon>Rhabditomorpha</taxon>
        <taxon>Rhabditoidea</taxon>
        <taxon>Rhabditidae</taxon>
        <taxon>Peloderinae</taxon>
        <taxon>Caenorhabditis</taxon>
    </lineage>
</organism>
<proteinExistence type="inferred from homology"/>
<dbReference type="Pfam" id="PF00104">
    <property type="entry name" value="Hormone_recep"/>
    <property type="match status" value="6"/>
</dbReference>
<keyword evidence="14" id="KW-1185">Reference proteome</keyword>
<dbReference type="InterPro" id="IPR035500">
    <property type="entry name" value="NHR-like_dom_sf"/>
</dbReference>
<gene>
    <name evidence="13" type="ORF">CBOVIS_LOCUS8922</name>
</gene>
<feature type="domain" description="Nuclear receptor" evidence="11">
    <location>
        <begin position="8"/>
        <end position="84"/>
    </location>
</feature>
<dbReference type="PROSITE" id="PS51030">
    <property type="entry name" value="NUCLEAR_REC_DBD_2"/>
    <property type="match status" value="3"/>
</dbReference>
<comment type="similarity">
    <text evidence="2">Belongs to the nuclear hormone receptor family.</text>
</comment>
<evidence type="ECO:0000256" key="3">
    <source>
        <dbReference type="ARBA" id="ARBA00022723"/>
    </source>
</evidence>
<dbReference type="Pfam" id="PF00105">
    <property type="entry name" value="zf-C4"/>
    <property type="match status" value="3"/>
</dbReference>
<keyword evidence="9" id="KW-0675">Receptor</keyword>
<keyword evidence="3" id="KW-0479">Metal-binding</keyword>
<dbReference type="EMBL" id="CADEPM010000005">
    <property type="protein sequence ID" value="CAB3406920.1"/>
    <property type="molecule type" value="Genomic_DNA"/>
</dbReference>
<dbReference type="SUPFAM" id="SSF57716">
    <property type="entry name" value="Glucocorticoid receptor-like (DNA-binding domain)"/>
    <property type="match status" value="4"/>
</dbReference>
<reference evidence="13 14" key="1">
    <citation type="submission" date="2020-04" db="EMBL/GenBank/DDBJ databases">
        <authorList>
            <person name="Laetsch R D."/>
            <person name="Stevens L."/>
            <person name="Kumar S."/>
            <person name="Blaxter L. M."/>
        </authorList>
    </citation>
    <scope>NUCLEOTIDE SEQUENCE [LARGE SCALE GENOMIC DNA]</scope>
</reference>
<protein>
    <recommendedName>
        <fullName evidence="15">Nuclear receptor domain-containing protein</fullName>
    </recommendedName>
</protein>
<dbReference type="InterPro" id="IPR000536">
    <property type="entry name" value="Nucl_hrmn_rcpt_lig-bd"/>
</dbReference>
<dbReference type="Gene3D" id="1.10.565.10">
    <property type="entry name" value="Retinoid X Receptor"/>
    <property type="match status" value="1"/>
</dbReference>
<name>A0A8S1ET90_9PELO</name>
<evidence type="ECO:0008006" key="15">
    <source>
        <dbReference type="Google" id="ProtNLM"/>
    </source>
</evidence>
<evidence type="ECO:0000256" key="10">
    <source>
        <dbReference type="ARBA" id="ARBA00023242"/>
    </source>
</evidence>
<keyword evidence="6" id="KW-0805">Transcription regulation</keyword>
<evidence type="ECO:0000256" key="1">
    <source>
        <dbReference type="ARBA" id="ARBA00004123"/>
    </source>
</evidence>
<dbReference type="SUPFAM" id="SSF48508">
    <property type="entry name" value="Nuclear receptor ligand-binding domain"/>
    <property type="match status" value="4"/>
</dbReference>
<dbReference type="InterPro" id="IPR013088">
    <property type="entry name" value="Znf_NHR/GATA"/>
</dbReference>
<dbReference type="GO" id="GO:0000978">
    <property type="term" value="F:RNA polymerase II cis-regulatory region sequence-specific DNA binding"/>
    <property type="evidence" value="ECO:0007669"/>
    <property type="project" value="InterPro"/>
</dbReference>
<evidence type="ECO:0000256" key="7">
    <source>
        <dbReference type="ARBA" id="ARBA00023125"/>
    </source>
</evidence>
<dbReference type="GO" id="GO:0005634">
    <property type="term" value="C:nucleus"/>
    <property type="evidence" value="ECO:0007669"/>
    <property type="project" value="UniProtKB-SubCell"/>
</dbReference>
<keyword evidence="7" id="KW-0238">DNA-binding</keyword>
<accession>A0A8S1ET90</accession>
<dbReference type="PROSITE" id="PS00031">
    <property type="entry name" value="NUCLEAR_REC_DBD_1"/>
    <property type="match status" value="2"/>
</dbReference>
<feature type="domain" description="Nuclear receptor" evidence="11">
    <location>
        <begin position="721"/>
        <end position="795"/>
    </location>
</feature>
<comment type="caution">
    <text evidence="13">The sequence shown here is derived from an EMBL/GenBank/DDBJ whole genome shotgun (WGS) entry which is preliminary data.</text>
</comment>
<dbReference type="InterPro" id="IPR049636">
    <property type="entry name" value="HNF4-like_DBD"/>
</dbReference>
<evidence type="ECO:0000256" key="6">
    <source>
        <dbReference type="ARBA" id="ARBA00023015"/>
    </source>
</evidence>
<evidence type="ECO:0000256" key="9">
    <source>
        <dbReference type="ARBA" id="ARBA00023170"/>
    </source>
</evidence>
<feature type="domain" description="NR LBD" evidence="12">
    <location>
        <begin position="1677"/>
        <end position="1931"/>
    </location>
</feature>
<dbReference type="GO" id="GO:0008270">
    <property type="term" value="F:zinc ion binding"/>
    <property type="evidence" value="ECO:0007669"/>
    <property type="project" value="UniProtKB-KW"/>
</dbReference>
<keyword evidence="5" id="KW-0862">Zinc</keyword>
<evidence type="ECO:0000313" key="13">
    <source>
        <dbReference type="EMBL" id="CAB3406920.1"/>
    </source>
</evidence>
<feature type="domain" description="NR LBD" evidence="12">
    <location>
        <begin position="490"/>
        <end position="744"/>
    </location>
</feature>
<dbReference type="OrthoDB" id="5777470at2759"/>
<evidence type="ECO:0000256" key="4">
    <source>
        <dbReference type="ARBA" id="ARBA00022771"/>
    </source>
</evidence>
<evidence type="ECO:0000313" key="14">
    <source>
        <dbReference type="Proteomes" id="UP000494206"/>
    </source>
</evidence>
<dbReference type="PROSITE" id="PS51843">
    <property type="entry name" value="NR_LBD"/>
    <property type="match status" value="2"/>
</dbReference>
<dbReference type="Gene3D" id="3.30.50.10">
    <property type="entry name" value="Erythroid Transcription Factor GATA-1, subunit A"/>
    <property type="match status" value="3"/>
</dbReference>
<evidence type="ECO:0000256" key="8">
    <source>
        <dbReference type="ARBA" id="ARBA00023163"/>
    </source>
</evidence>
<evidence type="ECO:0000256" key="2">
    <source>
        <dbReference type="ARBA" id="ARBA00005993"/>
    </source>
</evidence>
<dbReference type="CDD" id="cd06960">
    <property type="entry name" value="NR_DBD_HNF4A"/>
    <property type="match status" value="3"/>
</dbReference>